<dbReference type="Gene3D" id="1.20.1250.20">
    <property type="entry name" value="MFS general substrate transporter like domains"/>
    <property type="match status" value="1"/>
</dbReference>
<feature type="transmembrane region" description="Helical" evidence="2">
    <location>
        <begin position="147"/>
        <end position="170"/>
    </location>
</feature>
<dbReference type="GO" id="GO:0022857">
    <property type="term" value="F:transmembrane transporter activity"/>
    <property type="evidence" value="ECO:0007669"/>
    <property type="project" value="InterPro"/>
</dbReference>
<evidence type="ECO:0000256" key="1">
    <source>
        <dbReference type="SAM" id="MobiDB-lite"/>
    </source>
</evidence>
<feature type="region of interest" description="Disordered" evidence="1">
    <location>
        <begin position="200"/>
        <end position="229"/>
    </location>
</feature>
<dbReference type="PANTHER" id="PTHR23523:SF2">
    <property type="entry name" value="2-NITROIMIDAZOLE TRANSPORTER"/>
    <property type="match status" value="1"/>
</dbReference>
<feature type="transmembrane region" description="Helical" evidence="2">
    <location>
        <begin position="114"/>
        <end position="135"/>
    </location>
</feature>
<feature type="transmembrane region" description="Helical" evidence="2">
    <location>
        <begin position="304"/>
        <end position="324"/>
    </location>
</feature>
<dbReference type="OrthoDB" id="5317164at2"/>
<evidence type="ECO:0000313" key="4">
    <source>
        <dbReference type="Proteomes" id="UP000467240"/>
    </source>
</evidence>
<dbReference type="PANTHER" id="PTHR23523">
    <property type="match status" value="1"/>
</dbReference>
<dbReference type="EMBL" id="WBJZ01000035">
    <property type="protein sequence ID" value="KAB1652089.1"/>
    <property type="molecule type" value="Genomic_DNA"/>
</dbReference>
<dbReference type="Pfam" id="PF07690">
    <property type="entry name" value="MFS_1"/>
    <property type="match status" value="1"/>
</dbReference>
<accession>A0A7J5BMF5</accession>
<keyword evidence="2" id="KW-0472">Membrane</keyword>
<keyword evidence="2" id="KW-1133">Transmembrane helix</keyword>
<feature type="transmembrane region" description="Helical" evidence="2">
    <location>
        <begin position="58"/>
        <end position="79"/>
    </location>
</feature>
<dbReference type="InterPro" id="IPR052524">
    <property type="entry name" value="MFS_Cyanate_Porter"/>
</dbReference>
<dbReference type="SUPFAM" id="SSF103473">
    <property type="entry name" value="MFS general substrate transporter"/>
    <property type="match status" value="1"/>
</dbReference>
<proteinExistence type="predicted"/>
<feature type="transmembrane region" description="Helical" evidence="2">
    <location>
        <begin position="330"/>
        <end position="351"/>
    </location>
</feature>
<comment type="caution">
    <text evidence="3">The sequence shown here is derived from an EMBL/GenBank/DDBJ whole genome shotgun (WGS) entry which is preliminary data.</text>
</comment>
<organism evidence="3 4">
    <name type="scientific">Pseudoclavibacter chungangensis</name>
    <dbReference type="NCBI Taxonomy" id="587635"/>
    <lineage>
        <taxon>Bacteria</taxon>
        <taxon>Bacillati</taxon>
        <taxon>Actinomycetota</taxon>
        <taxon>Actinomycetes</taxon>
        <taxon>Micrococcales</taxon>
        <taxon>Microbacteriaceae</taxon>
        <taxon>Pseudoclavibacter</taxon>
    </lineage>
</organism>
<reference evidence="3 4" key="1">
    <citation type="submission" date="2019-09" db="EMBL/GenBank/DDBJ databases">
        <title>Phylogeny of genus Pseudoclavibacter and closely related genus.</title>
        <authorList>
            <person name="Li Y."/>
        </authorList>
    </citation>
    <scope>NUCLEOTIDE SEQUENCE [LARGE SCALE GENOMIC DNA]</scope>
    <source>
        <strain evidence="3 4">DSM 23821</strain>
    </source>
</reference>
<keyword evidence="2" id="KW-0812">Transmembrane</keyword>
<feature type="compositionally biased region" description="Basic and acidic residues" evidence="1">
    <location>
        <begin position="1"/>
        <end position="12"/>
    </location>
</feature>
<sequence>MNASHPDDHTTRPADTARPGRSRTATTILLVGFVLVSLNSRVPFGQLGPLAPIAGLDATLVTVLGVLPPLGMGLGAPLAPMLLRHRPDDRLLVWASAAALAGAAIRPVGTVGLVGGTLLAALAIGVVNVLVPVYVRHRFDRRRRGAVFGAYALAMGLGSALAAAVTVPVAEASGDVRLAIATAIVPALAAALGSQLMRSTPSPGVPLTEPRSAGRTPGGRTPSTSDATPRPHIARTWLAWSLTSFFALQSLVFYALLAWTPSVLVAAGFDRATAGTGQTVLIVGIALGGLGAPLAASPRTHQTAIMWIMCGLCAIGLTGLAFAPTLALGLWLPLLGLGLGGGQALPAVLYAHRGTDGSHTAALSSFAQAGGFVIAAAGPVLLPAGERLTGSWLLPLLLLAALCLLNVPLSHRGALATRAA</sequence>
<feature type="transmembrane region" description="Helical" evidence="2">
    <location>
        <begin position="279"/>
        <end position="297"/>
    </location>
</feature>
<dbReference type="AlphaFoldDB" id="A0A7J5BMF5"/>
<feature type="transmembrane region" description="Helical" evidence="2">
    <location>
        <begin position="390"/>
        <end position="409"/>
    </location>
</feature>
<dbReference type="RefSeq" id="WP_158042134.1">
    <property type="nucleotide sequence ID" value="NZ_JACCFV010000001.1"/>
</dbReference>
<protein>
    <submittedName>
        <fullName evidence="3">MFS transporter</fullName>
    </submittedName>
</protein>
<feature type="transmembrane region" description="Helical" evidence="2">
    <location>
        <begin position="176"/>
        <end position="193"/>
    </location>
</feature>
<dbReference type="Proteomes" id="UP000467240">
    <property type="component" value="Unassembled WGS sequence"/>
</dbReference>
<keyword evidence="4" id="KW-1185">Reference proteome</keyword>
<dbReference type="InterPro" id="IPR011701">
    <property type="entry name" value="MFS"/>
</dbReference>
<evidence type="ECO:0000313" key="3">
    <source>
        <dbReference type="EMBL" id="KAB1652089.1"/>
    </source>
</evidence>
<evidence type="ECO:0000256" key="2">
    <source>
        <dbReference type="SAM" id="Phobius"/>
    </source>
</evidence>
<feature type="transmembrane region" description="Helical" evidence="2">
    <location>
        <begin position="237"/>
        <end position="259"/>
    </location>
</feature>
<name>A0A7J5BMF5_9MICO</name>
<gene>
    <name evidence="3" type="ORF">F8O01_17205</name>
</gene>
<feature type="transmembrane region" description="Helical" evidence="2">
    <location>
        <begin position="91"/>
        <end position="108"/>
    </location>
</feature>
<feature type="transmembrane region" description="Helical" evidence="2">
    <location>
        <begin position="363"/>
        <end position="384"/>
    </location>
</feature>
<dbReference type="InterPro" id="IPR036259">
    <property type="entry name" value="MFS_trans_sf"/>
</dbReference>
<feature type="region of interest" description="Disordered" evidence="1">
    <location>
        <begin position="1"/>
        <end position="21"/>
    </location>
</feature>